<name>A0A1B6PMB8_SORBI</name>
<dbReference type="InterPro" id="IPR008551">
    <property type="entry name" value="TANGO2"/>
</dbReference>
<dbReference type="AlphaFoldDB" id="A0A1B6PMB8"/>
<protein>
    <submittedName>
        <fullName evidence="1">Uncharacterized protein</fullName>
    </submittedName>
</protein>
<dbReference type="Pfam" id="PF05742">
    <property type="entry name" value="TANGO2"/>
    <property type="match status" value="1"/>
</dbReference>
<dbReference type="EMBL" id="CM000765">
    <property type="protein sequence ID" value="KXG26808.1"/>
    <property type="molecule type" value="Genomic_DNA"/>
</dbReference>
<organism evidence="1 2">
    <name type="scientific">Sorghum bicolor</name>
    <name type="common">Sorghum</name>
    <name type="synonym">Sorghum vulgare</name>
    <dbReference type="NCBI Taxonomy" id="4558"/>
    <lineage>
        <taxon>Eukaryota</taxon>
        <taxon>Viridiplantae</taxon>
        <taxon>Streptophyta</taxon>
        <taxon>Embryophyta</taxon>
        <taxon>Tracheophyta</taxon>
        <taxon>Spermatophyta</taxon>
        <taxon>Magnoliopsida</taxon>
        <taxon>Liliopsida</taxon>
        <taxon>Poales</taxon>
        <taxon>Poaceae</taxon>
        <taxon>PACMAD clade</taxon>
        <taxon>Panicoideae</taxon>
        <taxon>Andropogonodae</taxon>
        <taxon>Andropogoneae</taxon>
        <taxon>Sorghinae</taxon>
        <taxon>Sorghum</taxon>
    </lineage>
</organism>
<evidence type="ECO:0000313" key="2">
    <source>
        <dbReference type="Proteomes" id="UP000000768"/>
    </source>
</evidence>
<dbReference type="OMA" id="FLTNMRE"/>
<dbReference type="Proteomes" id="UP000000768">
    <property type="component" value="Chromosome 6"/>
</dbReference>
<dbReference type="InParanoid" id="A0A1B6PMB8"/>
<reference evidence="1 2" key="1">
    <citation type="journal article" date="2009" name="Nature">
        <title>The Sorghum bicolor genome and the diversification of grasses.</title>
        <authorList>
            <person name="Paterson A.H."/>
            <person name="Bowers J.E."/>
            <person name="Bruggmann R."/>
            <person name="Dubchak I."/>
            <person name="Grimwood J."/>
            <person name="Gundlach H."/>
            <person name="Haberer G."/>
            <person name="Hellsten U."/>
            <person name="Mitros T."/>
            <person name="Poliakov A."/>
            <person name="Schmutz J."/>
            <person name="Spannagl M."/>
            <person name="Tang H."/>
            <person name="Wang X."/>
            <person name="Wicker T."/>
            <person name="Bharti A.K."/>
            <person name="Chapman J."/>
            <person name="Feltus F.A."/>
            <person name="Gowik U."/>
            <person name="Grigoriev I.V."/>
            <person name="Lyons E."/>
            <person name="Maher C.A."/>
            <person name="Martis M."/>
            <person name="Narechania A."/>
            <person name="Otillar R.P."/>
            <person name="Penning B.W."/>
            <person name="Salamov A.A."/>
            <person name="Wang Y."/>
            <person name="Zhang L."/>
            <person name="Carpita N.C."/>
            <person name="Freeling M."/>
            <person name="Gingle A.R."/>
            <person name="Hash C.T."/>
            <person name="Keller B."/>
            <person name="Klein P."/>
            <person name="Kresovich S."/>
            <person name="McCann M.C."/>
            <person name="Ming R."/>
            <person name="Peterson D.G."/>
            <person name="Mehboob-ur-Rahman"/>
            <person name="Ware D."/>
            <person name="Westhoff P."/>
            <person name="Mayer K.F."/>
            <person name="Messing J."/>
            <person name="Rokhsar D.S."/>
        </authorList>
    </citation>
    <scope>NUCLEOTIDE SEQUENCE [LARGE SCALE GENOMIC DNA]</scope>
    <source>
        <strain evidence="2">cv. BTx623</strain>
    </source>
</reference>
<dbReference type="PANTHER" id="PTHR17985:SF22">
    <property type="entry name" value="OS04G0564500 PROTEIN"/>
    <property type="match status" value="1"/>
</dbReference>
<proteinExistence type="predicted"/>
<accession>A0A1B6PMB8</accession>
<keyword evidence="2" id="KW-1185">Reference proteome</keyword>
<reference evidence="2" key="2">
    <citation type="journal article" date="2018" name="Plant J.">
        <title>The Sorghum bicolor reference genome: improved assembly, gene annotations, a transcriptome atlas, and signatures of genome organization.</title>
        <authorList>
            <person name="McCormick R.F."/>
            <person name="Truong S.K."/>
            <person name="Sreedasyam A."/>
            <person name="Jenkins J."/>
            <person name="Shu S."/>
            <person name="Sims D."/>
            <person name="Kennedy M."/>
            <person name="Amirebrahimi M."/>
            <person name="Weers B.D."/>
            <person name="McKinley B."/>
            <person name="Mattison A."/>
            <person name="Morishige D.T."/>
            <person name="Grimwood J."/>
            <person name="Schmutz J."/>
            <person name="Mullet J.E."/>
        </authorList>
    </citation>
    <scope>NUCLEOTIDE SEQUENCE [LARGE SCALE GENOMIC DNA]</scope>
    <source>
        <strain evidence="2">cv. BTx623</strain>
    </source>
</reference>
<evidence type="ECO:0000313" key="1">
    <source>
        <dbReference type="EMBL" id="KXG26808.1"/>
    </source>
</evidence>
<gene>
    <name evidence="1" type="ORF">SORBI_3006G163700</name>
</gene>
<dbReference type="Gramene" id="KXG26808">
    <property type="protein sequence ID" value="KXG26808"/>
    <property type="gene ID" value="SORBI_3006G163700"/>
</dbReference>
<dbReference type="PANTHER" id="PTHR17985">
    <property type="entry name" value="SER/THR-RICH PROTEIN T10 IN DGCR REGION"/>
    <property type="match status" value="1"/>
</dbReference>
<sequence length="98" mass="10759">MCIAAWAWQCHPTHRLLLRDEYHSSKCSGGRAGKDDKKILGGSDELGGGTWMGCTRDGTLAFLTNMREPNSLIRAKTRGQLLGGQVVDLQKKNVREGC</sequence>